<evidence type="ECO:0000313" key="1">
    <source>
        <dbReference type="EMBL" id="MBO0608028.1"/>
    </source>
</evidence>
<dbReference type="RefSeq" id="WP_207274021.1">
    <property type="nucleotide sequence ID" value="NZ_JAFMPK010000020.1"/>
</dbReference>
<protein>
    <submittedName>
        <fullName evidence="1">Uncharacterized protein</fullName>
    </submittedName>
</protein>
<comment type="caution">
    <text evidence="1">The sequence shown here is derived from an EMBL/GenBank/DDBJ whole genome shotgun (WGS) entry which is preliminary data.</text>
</comment>
<name>A0ABS3I4W4_9MICO</name>
<sequence>MPGSRTLRVETAEWQQLQRAARAGATDGVAGILADHLAAPVRALLVTTSGDRGVRSRLTMVGGQAVIAAQRIASVEGEIRAEPGAQFTFAGPDELWPSLARTLPDTELLRAPASAAVGDDEPLAPGFEEAQKLLGREECNLRVQVEAWRGGDVPVIVWGRLWSVADDRLIDVRADDGDLRLVERPAGSVAKELRWALTGAISATAGAAPTPEGAAG</sequence>
<reference evidence="2" key="1">
    <citation type="submission" date="2023-07" db="EMBL/GenBank/DDBJ databases">
        <title>Myceligenerans salitolerans sp. nov., a halotolerant actinomycete isolated from a salt lake in Xinjiang, China.</title>
        <authorList>
            <person name="Guan T."/>
        </authorList>
    </citation>
    <scope>NUCLEOTIDE SEQUENCE [LARGE SCALE GENOMIC DNA]</scope>
    <source>
        <strain evidence="2">XHU 5031</strain>
    </source>
</reference>
<proteinExistence type="predicted"/>
<dbReference type="EMBL" id="JAFMPK010000020">
    <property type="protein sequence ID" value="MBO0608028.1"/>
    <property type="molecule type" value="Genomic_DNA"/>
</dbReference>
<accession>A0ABS3I4W4</accession>
<keyword evidence="2" id="KW-1185">Reference proteome</keyword>
<evidence type="ECO:0000313" key="2">
    <source>
        <dbReference type="Proteomes" id="UP000664617"/>
    </source>
</evidence>
<organism evidence="1 2">
    <name type="scientific">Myceligenerans salitolerans</name>
    <dbReference type="NCBI Taxonomy" id="1230528"/>
    <lineage>
        <taxon>Bacteria</taxon>
        <taxon>Bacillati</taxon>
        <taxon>Actinomycetota</taxon>
        <taxon>Actinomycetes</taxon>
        <taxon>Micrococcales</taxon>
        <taxon>Promicromonosporaceae</taxon>
        <taxon>Myceligenerans</taxon>
    </lineage>
</organism>
<gene>
    <name evidence="1" type="ORF">J0911_03190</name>
</gene>
<dbReference type="Proteomes" id="UP000664617">
    <property type="component" value="Unassembled WGS sequence"/>
</dbReference>